<feature type="transmembrane region" description="Helical" evidence="4">
    <location>
        <begin position="310"/>
        <end position="330"/>
    </location>
</feature>
<accession>A0A1R1XXW6</accession>
<feature type="transmembrane region" description="Helical" evidence="4">
    <location>
        <begin position="275"/>
        <end position="298"/>
    </location>
</feature>
<keyword evidence="4" id="KW-0812">Transmembrane</keyword>
<evidence type="ECO:0000256" key="2">
    <source>
        <dbReference type="ARBA" id="ARBA00006727"/>
    </source>
</evidence>
<feature type="transmembrane region" description="Helical" evidence="4">
    <location>
        <begin position="402"/>
        <end position="424"/>
    </location>
</feature>
<feature type="region of interest" description="Disordered" evidence="3">
    <location>
        <begin position="1"/>
        <end position="50"/>
    </location>
</feature>
<gene>
    <name evidence="6" type="ORF">AYI69_g6590</name>
</gene>
<dbReference type="Gene3D" id="1.20.1250.20">
    <property type="entry name" value="MFS general substrate transporter like domains"/>
    <property type="match status" value="2"/>
</dbReference>
<keyword evidence="4" id="KW-1133">Transmembrane helix</keyword>
<dbReference type="InterPro" id="IPR050327">
    <property type="entry name" value="Proton-linked_MCT"/>
</dbReference>
<evidence type="ECO:0000256" key="1">
    <source>
        <dbReference type="ARBA" id="ARBA00004141"/>
    </source>
</evidence>
<comment type="subcellular location">
    <subcellularLocation>
        <location evidence="1">Membrane</location>
        <topology evidence="1">Multi-pass membrane protein</topology>
    </subcellularLocation>
</comment>
<dbReference type="PROSITE" id="PS50850">
    <property type="entry name" value="MFS"/>
    <property type="match status" value="1"/>
</dbReference>
<comment type="caution">
    <text evidence="6">The sequence shown here is derived from an EMBL/GenBank/DDBJ whole genome shotgun (WGS) entry which is preliminary data.</text>
</comment>
<dbReference type="InterPro" id="IPR020846">
    <property type="entry name" value="MFS_dom"/>
</dbReference>
<feature type="transmembrane region" description="Helical" evidence="4">
    <location>
        <begin position="365"/>
        <end position="390"/>
    </location>
</feature>
<dbReference type="Proteomes" id="UP000187429">
    <property type="component" value="Unassembled WGS sequence"/>
</dbReference>
<proteinExistence type="inferred from homology"/>
<evidence type="ECO:0000256" key="4">
    <source>
        <dbReference type="SAM" id="Phobius"/>
    </source>
</evidence>
<dbReference type="GO" id="GO:0022857">
    <property type="term" value="F:transmembrane transporter activity"/>
    <property type="evidence" value="ECO:0007669"/>
    <property type="project" value="InterPro"/>
</dbReference>
<protein>
    <submittedName>
        <fullName evidence="6">Riboflavin transporter MCH5</fullName>
    </submittedName>
</protein>
<dbReference type="Pfam" id="PF07690">
    <property type="entry name" value="MFS_1"/>
    <property type="match status" value="1"/>
</dbReference>
<name>A0A1R1XXW6_9FUNG</name>
<feature type="compositionally biased region" description="Basic and acidic residues" evidence="3">
    <location>
        <begin position="33"/>
        <end position="50"/>
    </location>
</feature>
<dbReference type="OrthoDB" id="6509908at2759"/>
<feature type="transmembrane region" description="Helical" evidence="4">
    <location>
        <begin position="436"/>
        <end position="458"/>
    </location>
</feature>
<evidence type="ECO:0000256" key="3">
    <source>
        <dbReference type="SAM" id="MobiDB-lite"/>
    </source>
</evidence>
<feature type="transmembrane region" description="Helical" evidence="4">
    <location>
        <begin position="176"/>
        <end position="196"/>
    </location>
</feature>
<dbReference type="InterPro" id="IPR036259">
    <property type="entry name" value="MFS_trans_sf"/>
</dbReference>
<dbReference type="GO" id="GO:0016020">
    <property type="term" value="C:membrane"/>
    <property type="evidence" value="ECO:0007669"/>
    <property type="project" value="UniProtKB-SubCell"/>
</dbReference>
<feature type="transmembrane region" description="Helical" evidence="4">
    <location>
        <begin position="118"/>
        <end position="141"/>
    </location>
</feature>
<evidence type="ECO:0000313" key="7">
    <source>
        <dbReference type="Proteomes" id="UP000187429"/>
    </source>
</evidence>
<feature type="transmembrane region" description="Helical" evidence="4">
    <location>
        <begin position="74"/>
        <end position="98"/>
    </location>
</feature>
<dbReference type="SUPFAM" id="SSF103473">
    <property type="entry name" value="MFS general substrate transporter"/>
    <property type="match status" value="1"/>
</dbReference>
<dbReference type="PANTHER" id="PTHR11360:SF284">
    <property type="entry name" value="EG:103B4.3 PROTEIN-RELATED"/>
    <property type="match status" value="1"/>
</dbReference>
<feature type="transmembrane region" description="Helical" evidence="4">
    <location>
        <begin position="203"/>
        <end position="222"/>
    </location>
</feature>
<evidence type="ECO:0000313" key="6">
    <source>
        <dbReference type="EMBL" id="OMJ19523.1"/>
    </source>
</evidence>
<reference evidence="7" key="1">
    <citation type="submission" date="2017-01" db="EMBL/GenBank/DDBJ databases">
        <authorList>
            <person name="Wang Y."/>
            <person name="White M."/>
            <person name="Kvist S."/>
            <person name="Moncalvo J.-M."/>
        </authorList>
    </citation>
    <scope>NUCLEOTIDE SEQUENCE [LARGE SCALE GENOMIC DNA]</scope>
    <source>
        <strain evidence="7">ID-206-W2</strain>
    </source>
</reference>
<dbReference type="InterPro" id="IPR011701">
    <property type="entry name" value="MFS"/>
</dbReference>
<feature type="transmembrane region" description="Helical" evidence="4">
    <location>
        <begin position="234"/>
        <end position="254"/>
    </location>
</feature>
<feature type="domain" description="Major facilitator superfamily (MFS) profile" evidence="5">
    <location>
        <begin position="75"/>
        <end position="459"/>
    </location>
</feature>
<keyword evidence="7" id="KW-1185">Reference proteome</keyword>
<dbReference type="PANTHER" id="PTHR11360">
    <property type="entry name" value="MONOCARBOXYLATE TRANSPORTER"/>
    <property type="match status" value="1"/>
</dbReference>
<evidence type="ECO:0000259" key="5">
    <source>
        <dbReference type="PROSITE" id="PS50850"/>
    </source>
</evidence>
<keyword evidence="4" id="KW-0472">Membrane</keyword>
<sequence>MKTRKSLSDHKFQSNDPLEKSDNKSFQYTADLPKNESTEENAHNQDLGSDKDQLQDFESNKIGLTNVPPPDSKYGWFIVASGFFLYCNIFGALTVAGIFQEYYLNTMFPTTPASTISWISTVNFTLSFCGGLFAGPIMSYIGIRYTTLLGVLVSALGMFLSSFCSAIWQLVLTYGLVYSIGTSLLINVTIIMPALWFDKHRGIALAIISSGSGFGGLIIAPILRKTLASLGIQWSFRILGIINLFAGFISFLVFKQRAEFKPMRKVVDFKLLKRPLTLFIFVGALLNQFGTQASALYYPASVTGIGKSQATAANLVLIYSLCGGIGRIFSSMLSRRIGSNNTLIFSVIGAGTAIFALWLPSHNFILYIIFITVFGILYPMAFPILPLIVANNYESSETSQMSGLLFCAYGLGSLSGIPLLGVLFDKLGNRTSFTPVIVSGGIIYYLNAAVFILLKIYAKRNPNVKTGKM</sequence>
<feature type="transmembrane region" description="Helical" evidence="4">
    <location>
        <begin position="148"/>
        <end position="170"/>
    </location>
</feature>
<dbReference type="AlphaFoldDB" id="A0A1R1XXW6"/>
<feature type="compositionally biased region" description="Basic and acidic residues" evidence="3">
    <location>
        <begin position="1"/>
        <end position="23"/>
    </location>
</feature>
<organism evidence="6 7">
    <name type="scientific">Smittium culicis</name>
    <dbReference type="NCBI Taxonomy" id="133412"/>
    <lineage>
        <taxon>Eukaryota</taxon>
        <taxon>Fungi</taxon>
        <taxon>Fungi incertae sedis</taxon>
        <taxon>Zoopagomycota</taxon>
        <taxon>Kickxellomycotina</taxon>
        <taxon>Harpellomycetes</taxon>
        <taxon>Harpellales</taxon>
        <taxon>Legeriomycetaceae</taxon>
        <taxon>Smittium</taxon>
    </lineage>
</organism>
<comment type="similarity">
    <text evidence="2">Belongs to the major facilitator superfamily. Monocarboxylate porter (TC 2.A.1.13) family.</text>
</comment>
<feature type="transmembrane region" description="Helical" evidence="4">
    <location>
        <begin position="342"/>
        <end position="359"/>
    </location>
</feature>
<dbReference type="EMBL" id="LSSM01002980">
    <property type="protein sequence ID" value="OMJ19523.1"/>
    <property type="molecule type" value="Genomic_DNA"/>
</dbReference>